<dbReference type="PANTHER" id="PTHR45716:SF1">
    <property type="entry name" value="SYNAPTOTAGMIN-LIKE PROTEIN 3"/>
    <property type="match status" value="1"/>
</dbReference>
<dbReference type="InterPro" id="IPR013083">
    <property type="entry name" value="Znf_RING/FYVE/PHD"/>
</dbReference>
<evidence type="ECO:0000259" key="4">
    <source>
        <dbReference type="PROSITE" id="PS50004"/>
    </source>
</evidence>
<sequence length="611" mass="69404">MDLGVLKALEREKVLEVLQRDKLLRSTDDERIRRLKTELQEIRRKGAKSFARQYSERTCARCQRPLGMFWNSGAVCRGCSHRVCNKCRVGVSALDWKCTVCHAYREVKIRSGEWFLEERAKKFPPDTERHETIGEKLLKSYQRLSHITVVPPTPPPYYDGPSFSRSGGLKNSFKKPFTKSMEDLMVSLTSHMRRFSRSQQDVRVEQDLLTVDNRRGQNTVWKSLSDTNINKYNNLTKGPSLTNLFKKRQNDDQSSSSSGVDDNLSLGSEFSWEKRGSSASSTGTDCGLLEINRVTGELKLAIAFNHITSCLEITINRCRNLAYGDIKRKKCHPYVKVYLLPEKSQRSKLKTTIKRNTTDPIYNEILQCQMESPLLAMSTLQVSVWHSATLKKKVFLGEVLVPLEGCIFEDSATQGSNWYHLCPKPESPEGSAVEQDTAGELLVRMKFTSLSQPSWVCHTDEVHIGPHDVGQVTVLVTGAKNLPTIANTSQNTYVKGCLTLPGHRELVQRTPVLKKPSPAWSHQLLFSRVTPYDLQICTLELDLWDHAPFTFSDRLLGWVRMEAGSSWQLVLQTPNMWHDFSLPMQANINSRRTCQQKKAPGLDTVSPQEKP</sequence>
<evidence type="ECO:0000313" key="6">
    <source>
        <dbReference type="Ensembl" id="ENSHHUP00000045176.1"/>
    </source>
</evidence>
<dbReference type="Gene3D" id="2.60.40.150">
    <property type="entry name" value="C2 domain"/>
    <property type="match status" value="2"/>
</dbReference>
<dbReference type="SUPFAM" id="SSF49562">
    <property type="entry name" value="C2 domain (Calcium/lipid-binding domain, CaLB)"/>
    <property type="match status" value="2"/>
</dbReference>
<dbReference type="STRING" id="62062.ENSHHUP00000045176"/>
<accession>A0A4W5N1B3</accession>
<dbReference type="GO" id="GO:0005886">
    <property type="term" value="C:plasma membrane"/>
    <property type="evidence" value="ECO:0007669"/>
    <property type="project" value="TreeGrafter"/>
</dbReference>
<dbReference type="InterPro" id="IPR010911">
    <property type="entry name" value="Rab_BD"/>
</dbReference>
<dbReference type="Proteomes" id="UP000314982">
    <property type="component" value="Unassembled WGS sequence"/>
</dbReference>
<comment type="subcellular location">
    <subcellularLocation>
        <location evidence="1">Membrane</location>
        <topology evidence="1">Peripheral membrane protein</topology>
    </subcellularLocation>
</comment>
<dbReference type="InterPro" id="IPR011011">
    <property type="entry name" value="Znf_FYVE_PHD"/>
</dbReference>
<dbReference type="InterPro" id="IPR041282">
    <property type="entry name" value="FYVE_2"/>
</dbReference>
<evidence type="ECO:0000313" key="7">
    <source>
        <dbReference type="Proteomes" id="UP000314982"/>
    </source>
</evidence>
<reference evidence="7" key="1">
    <citation type="submission" date="2018-06" db="EMBL/GenBank/DDBJ databases">
        <title>Genome assembly of Danube salmon.</title>
        <authorList>
            <person name="Macqueen D.J."/>
            <person name="Gundappa M.K."/>
        </authorList>
    </citation>
    <scope>NUCLEOTIDE SEQUENCE [LARGE SCALE GENOMIC DNA]</scope>
</reference>
<dbReference type="GO" id="GO:0042043">
    <property type="term" value="F:neurexin family protein binding"/>
    <property type="evidence" value="ECO:0007669"/>
    <property type="project" value="TreeGrafter"/>
</dbReference>
<dbReference type="AlphaFoldDB" id="A0A4W5N1B3"/>
<dbReference type="FunFam" id="3.30.40.10:FF:000018">
    <property type="entry name" value="Synaptotagmin-like 5, isoform CRA_a"/>
    <property type="match status" value="1"/>
</dbReference>
<dbReference type="GO" id="GO:0006886">
    <property type="term" value="P:intracellular protein transport"/>
    <property type="evidence" value="ECO:0007669"/>
    <property type="project" value="InterPro"/>
</dbReference>
<protein>
    <submittedName>
        <fullName evidence="6">Synaptotagmin-like 3</fullName>
    </submittedName>
</protein>
<evidence type="ECO:0000259" key="5">
    <source>
        <dbReference type="PROSITE" id="PS50916"/>
    </source>
</evidence>
<dbReference type="GeneTree" id="ENSGT00940000160610"/>
<keyword evidence="2" id="KW-0677">Repeat</keyword>
<dbReference type="GO" id="GO:0031267">
    <property type="term" value="F:small GTPase binding"/>
    <property type="evidence" value="ECO:0007669"/>
    <property type="project" value="InterPro"/>
</dbReference>
<evidence type="ECO:0000256" key="2">
    <source>
        <dbReference type="ARBA" id="ARBA00022737"/>
    </source>
</evidence>
<name>A0A4W5N1B3_9TELE</name>
<feature type="domain" description="RabBD" evidence="5">
    <location>
        <begin position="1"/>
        <end position="118"/>
    </location>
</feature>
<dbReference type="Pfam" id="PF02318">
    <property type="entry name" value="FYVE_2"/>
    <property type="match status" value="1"/>
</dbReference>
<dbReference type="InterPro" id="IPR000008">
    <property type="entry name" value="C2_dom"/>
</dbReference>
<dbReference type="Gene3D" id="3.30.40.10">
    <property type="entry name" value="Zinc/RING finger domain, C3HC4 (zinc finger)"/>
    <property type="match status" value="1"/>
</dbReference>
<dbReference type="InterPro" id="IPR035892">
    <property type="entry name" value="C2_domain_sf"/>
</dbReference>
<feature type="domain" description="C2" evidence="4">
    <location>
        <begin position="449"/>
        <end position="578"/>
    </location>
</feature>
<keyword evidence="7" id="KW-1185">Reference proteome</keyword>
<keyword evidence="3" id="KW-0472">Membrane</keyword>
<evidence type="ECO:0000256" key="1">
    <source>
        <dbReference type="ARBA" id="ARBA00004170"/>
    </source>
</evidence>
<feature type="domain" description="C2" evidence="4">
    <location>
        <begin position="294"/>
        <end position="419"/>
    </location>
</feature>
<dbReference type="GO" id="GO:0070382">
    <property type="term" value="C:exocytic vesicle"/>
    <property type="evidence" value="ECO:0007669"/>
    <property type="project" value="TreeGrafter"/>
</dbReference>
<dbReference type="PROSITE" id="PS50916">
    <property type="entry name" value="RABBD"/>
    <property type="match status" value="1"/>
</dbReference>
<dbReference type="GO" id="GO:0006887">
    <property type="term" value="P:exocytosis"/>
    <property type="evidence" value="ECO:0007669"/>
    <property type="project" value="TreeGrafter"/>
</dbReference>
<proteinExistence type="predicted"/>
<dbReference type="Ensembl" id="ENSHHUT00000046849.1">
    <property type="protein sequence ID" value="ENSHHUP00000045176.1"/>
    <property type="gene ID" value="ENSHHUG00000027594.1"/>
</dbReference>
<reference evidence="6" key="2">
    <citation type="submission" date="2025-08" db="UniProtKB">
        <authorList>
            <consortium name="Ensembl"/>
        </authorList>
    </citation>
    <scope>IDENTIFICATION</scope>
</reference>
<dbReference type="Pfam" id="PF00168">
    <property type="entry name" value="C2"/>
    <property type="match status" value="2"/>
</dbReference>
<reference evidence="6" key="3">
    <citation type="submission" date="2025-09" db="UniProtKB">
        <authorList>
            <consortium name="Ensembl"/>
        </authorList>
    </citation>
    <scope>IDENTIFICATION</scope>
</reference>
<dbReference type="PANTHER" id="PTHR45716">
    <property type="entry name" value="BITESIZE, ISOFORM I"/>
    <property type="match status" value="1"/>
</dbReference>
<dbReference type="SMART" id="SM00239">
    <property type="entry name" value="C2"/>
    <property type="match status" value="2"/>
</dbReference>
<evidence type="ECO:0000256" key="3">
    <source>
        <dbReference type="ARBA" id="ARBA00023136"/>
    </source>
</evidence>
<organism evidence="6 7">
    <name type="scientific">Hucho hucho</name>
    <name type="common">huchen</name>
    <dbReference type="NCBI Taxonomy" id="62062"/>
    <lineage>
        <taxon>Eukaryota</taxon>
        <taxon>Metazoa</taxon>
        <taxon>Chordata</taxon>
        <taxon>Craniata</taxon>
        <taxon>Vertebrata</taxon>
        <taxon>Euteleostomi</taxon>
        <taxon>Actinopterygii</taxon>
        <taxon>Neopterygii</taxon>
        <taxon>Teleostei</taxon>
        <taxon>Protacanthopterygii</taxon>
        <taxon>Salmoniformes</taxon>
        <taxon>Salmonidae</taxon>
        <taxon>Salmoninae</taxon>
        <taxon>Hucho</taxon>
    </lineage>
</organism>
<dbReference type="PROSITE" id="PS50004">
    <property type="entry name" value="C2"/>
    <property type="match status" value="2"/>
</dbReference>
<dbReference type="FunFam" id="2.60.40.150:FF:000006">
    <property type="entry name" value="Synaptotagmin-like 5, isoform CRA_a"/>
    <property type="match status" value="1"/>
</dbReference>
<dbReference type="SUPFAM" id="SSF57903">
    <property type="entry name" value="FYVE/PHD zinc finger"/>
    <property type="match status" value="1"/>
</dbReference>